<dbReference type="GO" id="GO:0042245">
    <property type="term" value="P:RNA repair"/>
    <property type="evidence" value="ECO:0007669"/>
    <property type="project" value="UniProtKB-KW"/>
</dbReference>
<dbReference type="GO" id="GO:0000049">
    <property type="term" value="F:tRNA binding"/>
    <property type="evidence" value="ECO:0007669"/>
    <property type="project" value="UniProtKB-UniRule"/>
</dbReference>
<feature type="binding site" evidence="11">
    <location>
        <position position="11"/>
    </location>
    <ligand>
        <name>CTP</name>
        <dbReference type="ChEBI" id="CHEBI:37563"/>
    </ligand>
</feature>
<feature type="domain" description="Poly A polymerase head" evidence="12">
    <location>
        <begin position="3"/>
        <end position="122"/>
    </location>
</feature>
<accession>A0AA37T2G0</accession>
<dbReference type="Proteomes" id="UP001156870">
    <property type="component" value="Unassembled WGS sequence"/>
</dbReference>
<evidence type="ECO:0000256" key="11">
    <source>
        <dbReference type="HAMAP-Rule" id="MF_01262"/>
    </source>
</evidence>
<reference evidence="14 15" key="1">
    <citation type="journal article" date="2014" name="Int. J. Syst. Evol. Microbiol.">
        <title>Complete genome sequence of Corynebacterium casei LMG S-19264T (=DSM 44701T), isolated from a smear-ripened cheese.</title>
        <authorList>
            <consortium name="US DOE Joint Genome Institute (JGI-PGF)"/>
            <person name="Walter F."/>
            <person name="Albersmeier A."/>
            <person name="Kalinowski J."/>
            <person name="Ruckert C."/>
        </authorList>
    </citation>
    <scope>NUCLEOTIDE SEQUENCE [LARGE SCALE GENOMIC DNA]</scope>
    <source>
        <strain evidence="14 15">NBRC 110095</strain>
    </source>
</reference>
<evidence type="ECO:0000259" key="12">
    <source>
        <dbReference type="Pfam" id="PF01743"/>
    </source>
</evidence>
<feature type="binding site" evidence="11">
    <location>
        <position position="8"/>
    </location>
    <ligand>
        <name>ATP</name>
        <dbReference type="ChEBI" id="CHEBI:30616"/>
    </ligand>
</feature>
<dbReference type="InterPro" id="IPR043519">
    <property type="entry name" value="NT_sf"/>
</dbReference>
<evidence type="ECO:0000256" key="9">
    <source>
        <dbReference type="ARBA" id="ARBA00022842"/>
    </source>
</evidence>
<dbReference type="GO" id="GO:0005524">
    <property type="term" value="F:ATP binding"/>
    <property type="evidence" value="ECO:0007669"/>
    <property type="project" value="UniProtKB-UniRule"/>
</dbReference>
<feature type="binding site" evidence="11">
    <location>
        <position position="137"/>
    </location>
    <ligand>
        <name>CTP</name>
        <dbReference type="ChEBI" id="CHEBI:37563"/>
    </ligand>
</feature>
<feature type="binding site" evidence="11">
    <location>
        <position position="11"/>
    </location>
    <ligand>
        <name>ATP</name>
        <dbReference type="ChEBI" id="CHEBI:30616"/>
    </ligand>
</feature>
<feature type="binding site" evidence="11">
    <location>
        <position position="91"/>
    </location>
    <ligand>
        <name>CTP</name>
        <dbReference type="ChEBI" id="CHEBI:37563"/>
    </ligand>
</feature>
<feature type="binding site" evidence="11">
    <location>
        <position position="23"/>
    </location>
    <ligand>
        <name>Mg(2+)</name>
        <dbReference type="ChEBI" id="CHEBI:18420"/>
    </ligand>
</feature>
<dbReference type="PANTHER" id="PTHR47545">
    <property type="entry name" value="MULTIFUNCTIONAL CCA PROTEIN"/>
    <property type="match status" value="1"/>
</dbReference>
<keyword evidence="4 11" id="KW-0548">Nucleotidyltransferase</keyword>
<dbReference type="GO" id="GO:0000287">
    <property type="term" value="F:magnesium ion binding"/>
    <property type="evidence" value="ECO:0007669"/>
    <property type="project" value="UniProtKB-UniRule"/>
</dbReference>
<dbReference type="GO" id="GO:0004810">
    <property type="term" value="F:CCA tRNA nucleotidyltransferase activity"/>
    <property type="evidence" value="ECO:0007669"/>
    <property type="project" value="UniProtKB-UniRule"/>
</dbReference>
<dbReference type="HAMAP" id="MF_01262">
    <property type="entry name" value="CCA_bact_type2"/>
    <property type="match status" value="1"/>
</dbReference>
<gene>
    <name evidence="11" type="primary">cca</name>
    <name evidence="14" type="ORF">GCM10007877_13480</name>
</gene>
<evidence type="ECO:0000313" key="14">
    <source>
        <dbReference type="EMBL" id="GLS25634.1"/>
    </source>
</evidence>
<protein>
    <recommendedName>
        <fullName evidence="11">CCA-adding enzyme</fullName>
        <ecNumber evidence="11">2.7.7.72</ecNumber>
    </recommendedName>
    <alternativeName>
        <fullName evidence="11">CCA tRNA nucleotidyltransferase</fullName>
    </alternativeName>
    <alternativeName>
        <fullName evidence="11">tRNA CCA-pyrophosphorylase</fullName>
    </alternativeName>
    <alternativeName>
        <fullName evidence="11">tRNA adenylyl-/cytidylyl- transferase</fullName>
    </alternativeName>
    <alternativeName>
        <fullName evidence="11">tRNA nucleotidyltransferase</fullName>
    </alternativeName>
    <alternativeName>
        <fullName evidence="11">tRNA-NT</fullName>
    </alternativeName>
</protein>
<evidence type="ECO:0000259" key="13">
    <source>
        <dbReference type="Pfam" id="PF12627"/>
    </source>
</evidence>
<dbReference type="Gene3D" id="3.30.460.10">
    <property type="entry name" value="Beta Polymerase, domain 2"/>
    <property type="match status" value="1"/>
</dbReference>
<evidence type="ECO:0000256" key="3">
    <source>
        <dbReference type="ARBA" id="ARBA00022694"/>
    </source>
</evidence>
<evidence type="ECO:0000256" key="10">
    <source>
        <dbReference type="ARBA" id="ARBA00022884"/>
    </source>
</evidence>
<dbReference type="Pfam" id="PF01743">
    <property type="entry name" value="PolyA_pol"/>
    <property type="match status" value="1"/>
</dbReference>
<evidence type="ECO:0000256" key="7">
    <source>
        <dbReference type="ARBA" id="ARBA00022800"/>
    </source>
</evidence>
<proteinExistence type="inferred from homology"/>
<dbReference type="RefSeq" id="WP_232594208.1">
    <property type="nucleotide sequence ID" value="NZ_BSPD01000031.1"/>
</dbReference>
<keyword evidence="7 11" id="KW-0692">RNA repair</keyword>
<comment type="caution">
    <text evidence="14">The sequence shown here is derived from an EMBL/GenBank/DDBJ whole genome shotgun (WGS) entry which is preliminary data.</text>
</comment>
<comment type="miscellaneous">
    <text evidence="11">A single active site specifically recognizes both ATP and CTP and is responsible for their addition.</text>
</comment>
<dbReference type="InterPro" id="IPR050124">
    <property type="entry name" value="tRNA_CCA-adding_enzyme"/>
</dbReference>
<evidence type="ECO:0000256" key="5">
    <source>
        <dbReference type="ARBA" id="ARBA00022723"/>
    </source>
</evidence>
<dbReference type="InterPro" id="IPR002646">
    <property type="entry name" value="PolA_pol_head_dom"/>
</dbReference>
<feature type="domain" description="tRNA nucleotidyltransferase/poly(A) polymerase RNA and SrmB- binding" evidence="13">
    <location>
        <begin position="149"/>
        <end position="211"/>
    </location>
</feature>
<keyword evidence="15" id="KW-1185">Reference proteome</keyword>
<dbReference type="PANTHER" id="PTHR47545:SF1">
    <property type="entry name" value="MULTIFUNCTIONAL CCA PROTEIN"/>
    <property type="match status" value="1"/>
</dbReference>
<keyword evidence="3 11" id="KW-0819">tRNA processing</keyword>
<comment type="similarity">
    <text evidence="11">Belongs to the tRNA nucleotidyltransferase/poly(A) polymerase family. Bacterial CCA-adding enzyme type 2 subfamily.</text>
</comment>
<organism evidence="14 15">
    <name type="scientific">Marinibactrum halimedae</name>
    <dbReference type="NCBI Taxonomy" id="1444977"/>
    <lineage>
        <taxon>Bacteria</taxon>
        <taxon>Pseudomonadati</taxon>
        <taxon>Pseudomonadota</taxon>
        <taxon>Gammaproteobacteria</taxon>
        <taxon>Cellvibrionales</taxon>
        <taxon>Cellvibrionaceae</taxon>
        <taxon>Marinibactrum</taxon>
    </lineage>
</organism>
<keyword evidence="5 11" id="KW-0479">Metal-binding</keyword>
<evidence type="ECO:0000256" key="4">
    <source>
        <dbReference type="ARBA" id="ARBA00022695"/>
    </source>
</evidence>
<feature type="binding site" evidence="11">
    <location>
        <position position="91"/>
    </location>
    <ligand>
        <name>ATP</name>
        <dbReference type="ChEBI" id="CHEBI:30616"/>
    </ligand>
</feature>
<keyword evidence="6 11" id="KW-0547">Nucleotide-binding</keyword>
<dbReference type="SUPFAM" id="SSF81301">
    <property type="entry name" value="Nucleotidyltransferase"/>
    <property type="match status" value="1"/>
</dbReference>
<keyword evidence="9 11" id="KW-0460">Magnesium</keyword>
<dbReference type="GO" id="GO:0001680">
    <property type="term" value="P:tRNA 3'-terminal CCA addition"/>
    <property type="evidence" value="ECO:0007669"/>
    <property type="project" value="UniProtKB-UniRule"/>
</dbReference>
<name>A0AA37T2G0_9GAMM</name>
<feature type="binding site" evidence="11">
    <location>
        <position position="137"/>
    </location>
    <ligand>
        <name>ATP</name>
        <dbReference type="ChEBI" id="CHEBI:30616"/>
    </ligand>
</feature>
<comment type="function">
    <text evidence="11">Catalyzes the addition and repair of the essential 3'-terminal CCA sequence in tRNAs without using a nucleic acid template. Adds these three nucleotides in the order of C, C, and A to the tRNA nucleotide-73, using CTP and ATP as substrates and producing inorganic pyrophosphate. tRNA 3'-terminal CCA addition is required both for tRNA processing and repair. Also involved in tRNA surveillance by mediating tandem CCA addition to generate a CCACCA at the 3' terminus of unstable tRNAs. While stable tRNAs receive only 3'-terminal CCA, unstable tRNAs are marked with CCACCA and rapidly degraded.</text>
</comment>
<dbReference type="AlphaFoldDB" id="A0AA37T2G0"/>
<sequence>MDVYLVGGAVRDKLLGFPFHEKDWVIVGATPSTLIEQGYTPVGKDFPVFLHPTTKEEYALARTERKTAPGYTGFEFNTSKDVTLEEDLLRRDLTINAIAQKSDGSIIDPYGGQHDLEKKILRHVSPAFAEDPVRILRVARFAARYHHLGFHVHEDTLTLMKSMVAHGEAQYLVKERVWKEFERALKEKNAHIFLEVLRGCGALVSVCPTLSKNIQLGAPCIHYLKEISSLSIDGADQLHPHEYTNAIWGDQSSLLSVSVLRFTITLLALASLKNNDTESLIDNANKICQELLVPKHYNILIIDALTHTKLLSISEITGNDSAWLFDTFKRLDGFRRPNKVIDLLQIKEAYQHICQNFLSTGAKRISYALKSSCEVSASFLIQQGFSGKALGSAIEAQRIKIIKQCLDNSL</sequence>
<dbReference type="SUPFAM" id="SSF81891">
    <property type="entry name" value="Poly A polymerase C-terminal region-like"/>
    <property type="match status" value="1"/>
</dbReference>
<dbReference type="CDD" id="cd05398">
    <property type="entry name" value="NT_ClassII-CCAase"/>
    <property type="match status" value="1"/>
</dbReference>
<dbReference type="InterPro" id="IPR012006">
    <property type="entry name" value="CCA_bact"/>
</dbReference>
<keyword evidence="8 11" id="KW-0067">ATP-binding</keyword>
<dbReference type="Gene3D" id="1.10.3090.10">
    <property type="entry name" value="cca-adding enzyme, domain 2"/>
    <property type="match status" value="1"/>
</dbReference>
<evidence type="ECO:0000256" key="8">
    <source>
        <dbReference type="ARBA" id="ARBA00022840"/>
    </source>
</evidence>
<feature type="binding site" evidence="11">
    <location>
        <position position="140"/>
    </location>
    <ligand>
        <name>CTP</name>
        <dbReference type="ChEBI" id="CHEBI:37563"/>
    </ligand>
</feature>
<feature type="binding site" evidence="11">
    <location>
        <position position="8"/>
    </location>
    <ligand>
        <name>CTP</name>
        <dbReference type="ChEBI" id="CHEBI:37563"/>
    </ligand>
</feature>
<comment type="catalytic activity">
    <reaction evidence="11">
        <text>a tRNA precursor + 2 CTP + ATP = a tRNA with a 3' CCA end + 3 diphosphate</text>
        <dbReference type="Rhea" id="RHEA:14433"/>
        <dbReference type="Rhea" id="RHEA-COMP:10465"/>
        <dbReference type="Rhea" id="RHEA-COMP:10468"/>
        <dbReference type="ChEBI" id="CHEBI:30616"/>
        <dbReference type="ChEBI" id="CHEBI:33019"/>
        <dbReference type="ChEBI" id="CHEBI:37563"/>
        <dbReference type="ChEBI" id="CHEBI:74896"/>
        <dbReference type="ChEBI" id="CHEBI:83071"/>
        <dbReference type="EC" id="2.7.7.72"/>
    </reaction>
</comment>
<dbReference type="PIRSF" id="PIRSF000813">
    <property type="entry name" value="CCA_bact"/>
    <property type="match status" value="1"/>
</dbReference>
<comment type="cofactor">
    <cofactor evidence="1 11">
        <name>Mg(2+)</name>
        <dbReference type="ChEBI" id="CHEBI:18420"/>
    </cofactor>
</comment>
<dbReference type="EMBL" id="BSPD01000031">
    <property type="protein sequence ID" value="GLS25634.1"/>
    <property type="molecule type" value="Genomic_DNA"/>
</dbReference>
<keyword evidence="2 11" id="KW-0808">Transferase</keyword>
<dbReference type="InterPro" id="IPR032828">
    <property type="entry name" value="PolyA_RNA-bd"/>
</dbReference>
<feature type="binding site" evidence="11">
    <location>
        <position position="21"/>
    </location>
    <ligand>
        <name>Mg(2+)</name>
        <dbReference type="ChEBI" id="CHEBI:18420"/>
    </ligand>
</feature>
<comment type="catalytic activity">
    <reaction evidence="11">
        <text>a tRNA with a 3' CCA end + 2 CTP + ATP = a tRNA with a 3' CCACCA end + 3 diphosphate</text>
        <dbReference type="Rhea" id="RHEA:76235"/>
        <dbReference type="Rhea" id="RHEA-COMP:10468"/>
        <dbReference type="Rhea" id="RHEA-COMP:18655"/>
        <dbReference type="ChEBI" id="CHEBI:30616"/>
        <dbReference type="ChEBI" id="CHEBI:33019"/>
        <dbReference type="ChEBI" id="CHEBI:37563"/>
        <dbReference type="ChEBI" id="CHEBI:83071"/>
        <dbReference type="ChEBI" id="CHEBI:195187"/>
    </reaction>
</comment>
<feature type="binding site" evidence="11">
    <location>
        <position position="140"/>
    </location>
    <ligand>
        <name>ATP</name>
        <dbReference type="ChEBI" id="CHEBI:30616"/>
    </ligand>
</feature>
<dbReference type="Pfam" id="PF12627">
    <property type="entry name" value="PolyA_pol_RNAbd"/>
    <property type="match status" value="1"/>
</dbReference>
<keyword evidence="10 11" id="KW-0694">RNA-binding</keyword>
<evidence type="ECO:0000256" key="2">
    <source>
        <dbReference type="ARBA" id="ARBA00022679"/>
    </source>
</evidence>
<evidence type="ECO:0000256" key="6">
    <source>
        <dbReference type="ARBA" id="ARBA00022741"/>
    </source>
</evidence>
<evidence type="ECO:0000313" key="15">
    <source>
        <dbReference type="Proteomes" id="UP001156870"/>
    </source>
</evidence>
<dbReference type="EC" id="2.7.7.72" evidence="11"/>
<evidence type="ECO:0000256" key="1">
    <source>
        <dbReference type="ARBA" id="ARBA00001946"/>
    </source>
</evidence>